<evidence type="ECO:0000313" key="8">
    <source>
        <dbReference type="EMBL" id="DBA15751.1"/>
    </source>
</evidence>
<evidence type="ECO:0000256" key="4">
    <source>
        <dbReference type="ARBA" id="ARBA00022989"/>
    </source>
</evidence>
<comment type="similarity">
    <text evidence="2">Belongs to the CD225/Dispanin family.</text>
</comment>
<dbReference type="EMBL" id="DYDO01000011">
    <property type="protein sequence ID" value="DBA15751.1"/>
    <property type="molecule type" value="Genomic_DNA"/>
</dbReference>
<feature type="compositionally biased region" description="Polar residues" evidence="6">
    <location>
        <begin position="47"/>
        <end position="63"/>
    </location>
</feature>
<gene>
    <name evidence="8" type="ORF">GDO54_003219</name>
</gene>
<reference evidence="8" key="1">
    <citation type="thesis" date="2020" institute="ProQuest LLC" country="789 East Eisenhower Parkway, Ann Arbor, MI, USA">
        <title>Comparative Genomics and Chromosome Evolution.</title>
        <authorList>
            <person name="Mudd A.B."/>
        </authorList>
    </citation>
    <scope>NUCLEOTIDE SEQUENCE</scope>
    <source>
        <strain evidence="8">1538</strain>
        <tissue evidence="8">Blood</tissue>
    </source>
</reference>
<dbReference type="PANTHER" id="PTHR14948">
    <property type="entry name" value="NG5"/>
    <property type="match status" value="1"/>
</dbReference>
<sequence length="216" mass="24250">MCGKYWPGANVGWGRGGVTQVLQDFELSFHFASPAQRQNYCWRIPQTGRSPQTMQEPGKSNNPDFPHGYPAANQDQMNPPPPPYYPPVPGPQPYGPSAPPVPSAPYYQPYYPTSPYPQQPLICQQSTNVTVVNPQNIRVQSRHSDYLCWSILNFLCCCWPLGIAAIVFSCKTRSDDAENNERAAACSSKTALYLNIISMVFGIVMYIVIFVLYLRY</sequence>
<evidence type="ECO:0000256" key="1">
    <source>
        <dbReference type="ARBA" id="ARBA00004370"/>
    </source>
</evidence>
<proteinExistence type="inferred from homology"/>
<evidence type="ECO:0000256" key="7">
    <source>
        <dbReference type="SAM" id="Phobius"/>
    </source>
</evidence>
<comment type="subcellular location">
    <subcellularLocation>
        <location evidence="1">Membrane</location>
    </subcellularLocation>
</comment>
<feature type="region of interest" description="Disordered" evidence="6">
    <location>
        <begin position="47"/>
        <end position="97"/>
    </location>
</feature>
<comment type="caution">
    <text evidence="8">The sequence shown here is derived from an EMBL/GenBank/DDBJ whole genome shotgun (WGS) entry which is preliminary data.</text>
</comment>
<protein>
    <submittedName>
        <fullName evidence="8">Uncharacterized protein</fullName>
    </submittedName>
</protein>
<dbReference type="Proteomes" id="UP001181693">
    <property type="component" value="Unassembled WGS sequence"/>
</dbReference>
<dbReference type="GO" id="GO:0016020">
    <property type="term" value="C:membrane"/>
    <property type="evidence" value="ECO:0007669"/>
    <property type="project" value="UniProtKB-SubCell"/>
</dbReference>
<dbReference type="Pfam" id="PF04505">
    <property type="entry name" value="CD225"/>
    <property type="match status" value="1"/>
</dbReference>
<evidence type="ECO:0000256" key="6">
    <source>
        <dbReference type="SAM" id="MobiDB-lite"/>
    </source>
</evidence>
<accession>A0AAV2ZG60</accession>
<keyword evidence="3 7" id="KW-0812">Transmembrane</keyword>
<evidence type="ECO:0000256" key="3">
    <source>
        <dbReference type="ARBA" id="ARBA00022692"/>
    </source>
</evidence>
<keyword evidence="5 7" id="KW-0472">Membrane</keyword>
<organism evidence="8 9">
    <name type="scientific">Pyxicephalus adspersus</name>
    <name type="common">African bullfrog</name>
    <dbReference type="NCBI Taxonomy" id="30357"/>
    <lineage>
        <taxon>Eukaryota</taxon>
        <taxon>Metazoa</taxon>
        <taxon>Chordata</taxon>
        <taxon>Craniata</taxon>
        <taxon>Vertebrata</taxon>
        <taxon>Euteleostomi</taxon>
        <taxon>Amphibia</taxon>
        <taxon>Batrachia</taxon>
        <taxon>Anura</taxon>
        <taxon>Neobatrachia</taxon>
        <taxon>Ranoidea</taxon>
        <taxon>Pyxicephalidae</taxon>
        <taxon>Pyxicephalinae</taxon>
        <taxon>Pyxicephalus</taxon>
    </lineage>
</organism>
<name>A0AAV2ZG60_PYXAD</name>
<dbReference type="AlphaFoldDB" id="A0AAV2ZG60"/>
<dbReference type="PANTHER" id="PTHR14948:SF25">
    <property type="entry name" value="DUF4190 DOMAIN-CONTAINING PROTEIN"/>
    <property type="match status" value="1"/>
</dbReference>
<evidence type="ECO:0000256" key="5">
    <source>
        <dbReference type="ARBA" id="ARBA00023136"/>
    </source>
</evidence>
<keyword evidence="4 7" id="KW-1133">Transmembrane helix</keyword>
<feature type="compositionally biased region" description="Pro residues" evidence="6">
    <location>
        <begin position="78"/>
        <end position="97"/>
    </location>
</feature>
<dbReference type="InterPro" id="IPR051423">
    <property type="entry name" value="CD225/Dispanin"/>
</dbReference>
<dbReference type="InterPro" id="IPR007593">
    <property type="entry name" value="CD225/Dispanin_fam"/>
</dbReference>
<evidence type="ECO:0000256" key="2">
    <source>
        <dbReference type="ARBA" id="ARBA00006843"/>
    </source>
</evidence>
<feature type="transmembrane region" description="Helical" evidence="7">
    <location>
        <begin position="149"/>
        <end position="170"/>
    </location>
</feature>
<keyword evidence="9" id="KW-1185">Reference proteome</keyword>
<feature type="transmembrane region" description="Helical" evidence="7">
    <location>
        <begin position="191"/>
        <end position="214"/>
    </location>
</feature>
<evidence type="ECO:0000313" key="9">
    <source>
        <dbReference type="Proteomes" id="UP001181693"/>
    </source>
</evidence>